<dbReference type="Pfam" id="PF03527">
    <property type="entry name" value="RHS"/>
    <property type="match status" value="1"/>
</dbReference>
<feature type="domain" description="RHS protein conserved region" evidence="4">
    <location>
        <begin position="1288"/>
        <end position="1319"/>
    </location>
</feature>
<evidence type="ECO:0000313" key="8">
    <source>
        <dbReference type="EMBL" id="TVZ72403.1"/>
    </source>
</evidence>
<keyword evidence="3" id="KW-0472">Membrane</keyword>
<organism evidence="8">
    <name type="scientific">Serratia fonticola</name>
    <dbReference type="NCBI Taxonomy" id="47917"/>
    <lineage>
        <taxon>Bacteria</taxon>
        <taxon>Pseudomonadati</taxon>
        <taxon>Pseudomonadota</taxon>
        <taxon>Gammaproteobacteria</taxon>
        <taxon>Enterobacterales</taxon>
        <taxon>Yersiniaceae</taxon>
        <taxon>Serratia</taxon>
    </lineage>
</organism>
<dbReference type="CDD" id="cd14742">
    <property type="entry name" value="PAAR_RHS"/>
    <property type="match status" value="1"/>
</dbReference>
<dbReference type="PANTHER" id="PTHR32305">
    <property type="match status" value="1"/>
</dbReference>
<dbReference type="NCBIfam" id="TIGR03696">
    <property type="entry name" value="Rhs_assc_core"/>
    <property type="match status" value="1"/>
</dbReference>
<feature type="domain" description="Tox-MPTase4" evidence="5">
    <location>
        <begin position="1410"/>
        <end position="1536"/>
    </location>
</feature>
<dbReference type="InterPro" id="IPR008727">
    <property type="entry name" value="PAAR_motif"/>
</dbReference>
<dbReference type="Pfam" id="PF20148">
    <property type="entry name" value="DUF6531"/>
    <property type="match status" value="1"/>
</dbReference>
<evidence type="ECO:0000259" key="6">
    <source>
        <dbReference type="Pfam" id="PF20148"/>
    </source>
</evidence>
<dbReference type="InterPro" id="IPR022385">
    <property type="entry name" value="Rhs_assc_core"/>
</dbReference>
<feature type="domain" description="DUF6531" evidence="6">
    <location>
        <begin position="326"/>
        <end position="397"/>
    </location>
</feature>
<evidence type="ECO:0000259" key="7">
    <source>
        <dbReference type="Pfam" id="PF25023"/>
    </source>
</evidence>
<name>A0A542BNL9_SERFO</name>
<proteinExistence type="inferred from homology"/>
<reference evidence="8" key="1">
    <citation type="submission" date="2019-06" db="EMBL/GenBank/DDBJ databases">
        <authorList>
            <person name="Deangelis K."/>
            <person name="Huntemann M."/>
            <person name="Clum A."/>
            <person name="Pillay M."/>
            <person name="Palaniappan K."/>
            <person name="Varghese N."/>
            <person name="Mikhailova N."/>
            <person name="Stamatis D."/>
            <person name="Reddy T."/>
            <person name="Daum C."/>
            <person name="Shapiro N."/>
            <person name="Ivanova N."/>
            <person name="Kyrpides N."/>
            <person name="Woyke T."/>
        </authorList>
    </citation>
    <scope>NUCLEOTIDE SEQUENCE [LARGE SCALE GENOMIC DNA]</scope>
    <source>
        <strain evidence="8">128R</strain>
    </source>
</reference>
<dbReference type="EMBL" id="VISQ01000001">
    <property type="protein sequence ID" value="TVZ72403.1"/>
    <property type="molecule type" value="Genomic_DNA"/>
</dbReference>
<evidence type="ECO:0000256" key="1">
    <source>
        <dbReference type="ARBA" id="ARBA00009455"/>
    </source>
</evidence>
<dbReference type="InterPro" id="IPR056823">
    <property type="entry name" value="TEN-like_YD-shell"/>
</dbReference>
<dbReference type="Pfam" id="PF25023">
    <property type="entry name" value="TEN_YD-shell"/>
    <property type="match status" value="2"/>
</dbReference>
<dbReference type="Pfam" id="PF05488">
    <property type="entry name" value="PAAR_motif"/>
    <property type="match status" value="1"/>
</dbReference>
<dbReference type="InterPro" id="IPR045351">
    <property type="entry name" value="DUF6531"/>
</dbReference>
<reference evidence="8" key="2">
    <citation type="submission" date="2019-08" db="EMBL/GenBank/DDBJ databases">
        <title>Investigation of anaerobic lignin degradation for improved lignocellulosic biofuels.</title>
        <authorList>
            <person name="Deangelis K.PhD."/>
        </authorList>
    </citation>
    <scope>NUCLEOTIDE SEQUENCE [LARGE SCALE GENOMIC DNA]</scope>
    <source>
        <strain evidence="8">128R</strain>
    </source>
</reference>
<evidence type="ECO:0000259" key="5">
    <source>
        <dbReference type="Pfam" id="PF15640"/>
    </source>
</evidence>
<dbReference type="PANTHER" id="PTHR32305:SF15">
    <property type="entry name" value="PROTEIN RHSA-RELATED"/>
    <property type="match status" value="1"/>
</dbReference>
<keyword evidence="3" id="KW-0812">Transmembrane</keyword>
<dbReference type="NCBIfam" id="TIGR01643">
    <property type="entry name" value="YD_repeat_2x"/>
    <property type="match status" value="9"/>
</dbReference>
<keyword evidence="3" id="KW-1133">Transmembrane helix</keyword>
<feature type="domain" description="Teneurin-like YD-shell" evidence="7">
    <location>
        <begin position="1084"/>
        <end position="1210"/>
    </location>
</feature>
<gene>
    <name evidence="8" type="ORF">FHU10_5081</name>
</gene>
<feature type="domain" description="Teneurin-like YD-shell" evidence="7">
    <location>
        <begin position="633"/>
        <end position="756"/>
    </location>
</feature>
<sequence>MSVAQGVWSGAGAAGGRSAVRQDVMEQQRGATPPNTNEGGAESFNEQALNFMESEGVNNAVTAGMGAYAVATGAGAPFAVGLAAGYVGAQAGSYVGDKAGNAIAESLGWKKVATEGDAPARLGDFIAHQKKDLGTWGALGGILLGAVAAVAVGALVVATGGAALVVVAAAAAAGGFVGAGVAAAGAAMGQYGDNKGTIIGGSPNVYFEGKQVARVGDPIVCSDHPGPPPVIAEGAKTVYANGKQIARLGHRTTCDANINSAAATIMETTETAQVFKVKDSRNSALRWVTIVASYLPIPRGKKKGSKPKVSAEAEGKCSTKTGCASDPVDVATGDFLQIWPLIDIPGILPLQLTRLYRSSARLSGSFGDKWADDWAQQLLVEETVIRFRNHEGVLLTYDAPQDEDDVQAVNLHEGQYLLYGQRSGVLHIFNRQTQQILSFAERQGNVRRLSALSDRFGNQIRFRYSDEQRLSRIEHSDGYSLELSYQHQQLTLIELVTAAQRQWLVKCRYAESGLLAECDTFQFTHLYHEYNAAGYMIRWHDTDKTDAYILYDQIGRVLSTRTASGHYQDRFFYDDVARCTTYQDAEGGCTRFWYNADGQVIRESDPLGRERLIEWAFSNKLAETDALGRKVEFLRNQFGELEQVTTSTGETYCYKYNGFGQITQSTLPDGKKWQFLYGEQGQLCNVVDPQGLRQEYRYSESGELVRQILPNGAEWRYRYNSQHQVCEIIAPEGGVTLLEQDIFGRLRETQDPLGQITRYAFSSLHASPAGSVSQVFLPDGVEQAIAYDSEKRIVALTDGAGKTTRYEYGGFDLLTGLVRPDGQRLTFSYDKLTRLKGVTNALGETYRYTRDLAGQVIAETDFAGRTIHYQYDAVGRRIWARYPDRRVVSWQYSLRDQVLAQQTWRCDELSSTLVATVSYHYDEQGRLLKAENAEAVVEFDYDDAGQLIAERLNGREIQHQWDTLNGTPRARFVGELGLDYVYGIQGELTQLTVAGHQPLRFRHDKLGRESVRESAAGFIQACNYTPTGLLANQAAGRNSSLFQQQLQAPESAVATALHGSAVNRSWQYDRAYNVVGIDDGRWGKTQYHYNLNDQIVRADFGGFLPLLEQFTYDANQNLTLHTRLPRGAEAALQQEAQRQQAGRVVSRGHCQYRYDHGGRLVEKRELKEGFRPQVWRYRWNEQDQLTELMTPRGERWRYGYDAFGRRIRKLRVVTSAPAISPRDETVFPAVTPANDALQGYEYLWSGDQLIEEAPIYADGSVAYEQSIHWLYAPGGLTPVARYEKGKLHYVVADHMGTPRELLNEQGKMVWANRLSTWGRAELWRQPANDEDRVTCNLRFAGQYADAESGLHYNRFRYYDVDTGQYLCADPIGLAGGENPYAYVHNPLGYIDPLGLAACPQGAKNLDHLGDGRPVSGHTGFLNSPRLSRSELGKIRQEMADIGVKFVKNADKHLPPGVRGGFDFSSGTLYLRKGATRYEAFHEMTHAKQFAELGQKAYVSLGTYARESHVFNQVFKNRSMFTSSEVKHAIGYMRSLKERFLLGRIN</sequence>
<dbReference type="InterPro" id="IPR028912">
    <property type="entry name" value="Tox-MPTase4_dom"/>
</dbReference>
<dbReference type="Gene3D" id="2.60.200.60">
    <property type="match status" value="1"/>
</dbReference>
<dbReference type="InterPro" id="IPR001826">
    <property type="entry name" value="RHS"/>
</dbReference>
<dbReference type="InterPro" id="IPR050708">
    <property type="entry name" value="T6SS_VgrG/RHS"/>
</dbReference>
<feature type="transmembrane region" description="Helical" evidence="3">
    <location>
        <begin position="136"/>
        <end position="157"/>
    </location>
</feature>
<dbReference type="Pfam" id="PF15640">
    <property type="entry name" value="Tox-MPTase4"/>
    <property type="match status" value="1"/>
</dbReference>
<dbReference type="Pfam" id="PF05593">
    <property type="entry name" value="RHS_repeat"/>
    <property type="match status" value="2"/>
</dbReference>
<dbReference type="InterPro" id="IPR006530">
    <property type="entry name" value="YD"/>
</dbReference>
<feature type="transmembrane region" description="Helical" evidence="3">
    <location>
        <begin position="164"/>
        <end position="188"/>
    </location>
</feature>
<evidence type="ECO:0000259" key="4">
    <source>
        <dbReference type="Pfam" id="PF03527"/>
    </source>
</evidence>
<accession>A0A542BNL9</accession>
<protein>
    <submittedName>
        <fullName evidence="8">RHS repeat-associated protein</fullName>
    </submittedName>
</protein>
<evidence type="ECO:0000256" key="2">
    <source>
        <dbReference type="ARBA" id="ARBA00022737"/>
    </source>
</evidence>
<keyword evidence="2" id="KW-0677">Repeat</keyword>
<dbReference type="Gene3D" id="2.180.10.10">
    <property type="entry name" value="RHS repeat-associated core"/>
    <property type="match status" value="1"/>
</dbReference>
<dbReference type="InterPro" id="IPR031325">
    <property type="entry name" value="RHS_repeat"/>
</dbReference>
<comment type="caution">
    <text evidence="8">The sequence shown here is derived from an EMBL/GenBank/DDBJ whole genome shotgun (WGS) entry which is preliminary data.</text>
</comment>
<evidence type="ECO:0000256" key="3">
    <source>
        <dbReference type="SAM" id="Phobius"/>
    </source>
</evidence>
<comment type="similarity">
    <text evidence="1">Belongs to the RHS family.</text>
</comment>